<dbReference type="InterPro" id="IPR007278">
    <property type="entry name" value="DUF397"/>
</dbReference>
<evidence type="ECO:0000259" key="1">
    <source>
        <dbReference type="Pfam" id="PF04149"/>
    </source>
</evidence>
<reference evidence="2 3" key="1">
    <citation type="submission" date="2020-08" db="EMBL/GenBank/DDBJ databases">
        <title>Sequencing the genomes of 1000 actinobacteria strains.</title>
        <authorList>
            <person name="Klenk H.-P."/>
        </authorList>
    </citation>
    <scope>NUCLEOTIDE SEQUENCE [LARGE SCALE GENOMIC DNA]</scope>
    <source>
        <strain evidence="2 3">DSM 43023</strain>
    </source>
</reference>
<sequence length="77" mass="8342">MDLSTLKWRKSSLSGNNGGDCIEAAALENASQRPAHKQDATVALRDSKDPSGPVLFFNDSEWAAFLDGAKASEFDQR</sequence>
<organism evidence="2 3">
    <name type="scientific">Streptosporangium album</name>
    <dbReference type="NCBI Taxonomy" id="47479"/>
    <lineage>
        <taxon>Bacteria</taxon>
        <taxon>Bacillati</taxon>
        <taxon>Actinomycetota</taxon>
        <taxon>Actinomycetes</taxon>
        <taxon>Streptosporangiales</taxon>
        <taxon>Streptosporangiaceae</taxon>
        <taxon>Streptosporangium</taxon>
    </lineage>
</organism>
<dbReference type="RefSeq" id="WP_184759980.1">
    <property type="nucleotide sequence ID" value="NZ_BAABEK010000057.1"/>
</dbReference>
<keyword evidence="3" id="KW-1185">Reference proteome</keyword>
<dbReference type="Proteomes" id="UP000534286">
    <property type="component" value="Unassembled WGS sequence"/>
</dbReference>
<accession>A0A7W7S573</accession>
<evidence type="ECO:0000313" key="2">
    <source>
        <dbReference type="EMBL" id="MBB4944095.1"/>
    </source>
</evidence>
<dbReference type="EMBL" id="JACHJU010000007">
    <property type="protein sequence ID" value="MBB4944095.1"/>
    <property type="molecule type" value="Genomic_DNA"/>
</dbReference>
<dbReference type="Pfam" id="PF04149">
    <property type="entry name" value="DUF397"/>
    <property type="match status" value="1"/>
</dbReference>
<feature type="domain" description="DUF397" evidence="1">
    <location>
        <begin position="6"/>
        <end position="70"/>
    </location>
</feature>
<protein>
    <recommendedName>
        <fullName evidence="1">DUF397 domain-containing protein</fullName>
    </recommendedName>
</protein>
<gene>
    <name evidence="2" type="ORF">FHR32_008498</name>
</gene>
<comment type="caution">
    <text evidence="2">The sequence shown here is derived from an EMBL/GenBank/DDBJ whole genome shotgun (WGS) entry which is preliminary data.</text>
</comment>
<evidence type="ECO:0000313" key="3">
    <source>
        <dbReference type="Proteomes" id="UP000534286"/>
    </source>
</evidence>
<dbReference type="AlphaFoldDB" id="A0A7W7S573"/>
<proteinExistence type="predicted"/>
<name>A0A7W7S573_9ACTN</name>